<dbReference type="AlphaFoldDB" id="A0A0N1IK98"/>
<name>A0A0N1IK98_LEPSE</name>
<accession>A0A0N1IK98</accession>
<feature type="compositionally biased region" description="Polar residues" evidence="1">
    <location>
        <begin position="564"/>
        <end position="574"/>
    </location>
</feature>
<reference evidence="2 3" key="1">
    <citation type="journal article" date="2015" name="PLoS Pathog.">
        <title>Leptomonas seymouri: Adaptations to the Dixenous Life Cycle Analyzed by Genome Sequencing, Transcriptome Profiling and Co-infection with Leishmania donovani.</title>
        <authorList>
            <person name="Kraeva N."/>
            <person name="Butenko A."/>
            <person name="Hlavacova J."/>
            <person name="Kostygov A."/>
            <person name="Myskova J."/>
            <person name="Grybchuk D."/>
            <person name="Lestinova T."/>
            <person name="Votypka J."/>
            <person name="Volf P."/>
            <person name="Opperdoes F."/>
            <person name="Flegontov P."/>
            <person name="Lukes J."/>
            <person name="Yurchenko V."/>
        </authorList>
    </citation>
    <scope>NUCLEOTIDE SEQUENCE [LARGE SCALE GENOMIC DNA]</scope>
    <source>
        <strain evidence="2 3">ATCC 30220</strain>
    </source>
</reference>
<feature type="region of interest" description="Disordered" evidence="1">
    <location>
        <begin position="739"/>
        <end position="787"/>
    </location>
</feature>
<protein>
    <submittedName>
        <fullName evidence="2">Uncharacterized protein</fullName>
    </submittedName>
</protein>
<feature type="compositionally biased region" description="Low complexity" evidence="1">
    <location>
        <begin position="554"/>
        <end position="563"/>
    </location>
</feature>
<comment type="caution">
    <text evidence="2">The sequence shown here is derived from an EMBL/GenBank/DDBJ whole genome shotgun (WGS) entry which is preliminary data.</text>
</comment>
<dbReference type="VEuPathDB" id="TriTrypDB:Lsey_0153_0050"/>
<sequence>MSASAAANAGLAGPPPRAPGERFHCRIDVEDICISVEGNATSSTTALFWEEVRVACRFNGISQHTRWMALQLAMDEAKKELQAASSGGDVSGAAAPQTGGLLALPYTAFNNMSYEVEFTAVTPDDPAVMSVKTVKPKRFHLMEFEVEAQNLHRVYSAVGGSTGDRAPTSGNMEVISASLNKKAAKVSAWTRSIFSKLGSSEKKEDSVAPHHSHSSMKERNEAAIANLSDRIVASAPTTAIGDAKVHEGIYAAVMKHIDVSEAYNRPGGRQCYCLVVKPESRKLPEVGVGTPLAISFTVVAHYGYTASVPRNYHNFAIVVDQFVLDYSGAARVLPPDPKDSNQAPRIITGYAFGYTANTTGNPNAMDVTSNPVPVNTAPMGAAGGGDGGTAMCVVDFDRLHKEGDERKRTPEDYKAWPTSCCVVSGSMGNPPTNRARLGNRVLCVSRFKTSPDGLCKPSFKCQFAISLVRFYGASGQSVCETAAPINLAALMNEEMLPQRIRTVKFELGEIMFLRLRRFSFAEPELLRAPLLLPYDYNNTNVQLPAPAASPRPAPRQQQRQQAQNDNASQGNSTELRGDALPPLPLSSQQQPAGGVCVAAAPTQTGLVPGEPPGASFASASSSSSTSSDVAPASPQAQRSESDESTPHVVPQPGPTAPFFTLEPQGDALALQFGPSGIASASVKGNPQLASAHVYDPMVAAVTAWGSHSPPGIGNTASAVEVTPSAPNAFLFTEHRVSPTAAGMPSRSSATAQQSANPYRFDAPEGGDGSGGEGRPPTSVGFELTPFE</sequence>
<proteinExistence type="predicted"/>
<evidence type="ECO:0000313" key="3">
    <source>
        <dbReference type="Proteomes" id="UP000038009"/>
    </source>
</evidence>
<evidence type="ECO:0000256" key="1">
    <source>
        <dbReference type="SAM" id="MobiDB-lite"/>
    </source>
</evidence>
<dbReference type="OMA" id="AFGYTAN"/>
<feature type="region of interest" description="Disordered" evidence="1">
    <location>
        <begin position="542"/>
        <end position="658"/>
    </location>
</feature>
<dbReference type="OrthoDB" id="241875at2759"/>
<evidence type="ECO:0000313" key="2">
    <source>
        <dbReference type="EMBL" id="KPI86013.1"/>
    </source>
</evidence>
<dbReference type="Proteomes" id="UP000038009">
    <property type="component" value="Unassembled WGS sequence"/>
</dbReference>
<gene>
    <name evidence="2" type="ORF">ABL78_4916</name>
</gene>
<keyword evidence="3" id="KW-1185">Reference proteome</keyword>
<dbReference type="EMBL" id="LJSK01000153">
    <property type="protein sequence ID" value="KPI86013.1"/>
    <property type="molecule type" value="Genomic_DNA"/>
</dbReference>
<organism evidence="2 3">
    <name type="scientific">Leptomonas seymouri</name>
    <dbReference type="NCBI Taxonomy" id="5684"/>
    <lineage>
        <taxon>Eukaryota</taxon>
        <taxon>Discoba</taxon>
        <taxon>Euglenozoa</taxon>
        <taxon>Kinetoplastea</taxon>
        <taxon>Metakinetoplastina</taxon>
        <taxon>Trypanosomatida</taxon>
        <taxon>Trypanosomatidae</taxon>
        <taxon>Leishmaniinae</taxon>
        <taxon>Leptomonas</taxon>
    </lineage>
</organism>
<feature type="compositionally biased region" description="Low complexity" evidence="1">
    <location>
        <begin position="612"/>
        <end position="634"/>
    </location>
</feature>
<feature type="compositionally biased region" description="Polar residues" evidence="1">
    <location>
        <begin position="745"/>
        <end position="756"/>
    </location>
</feature>